<dbReference type="GO" id="GO:0008483">
    <property type="term" value="F:transaminase activity"/>
    <property type="evidence" value="ECO:0007669"/>
    <property type="project" value="TreeGrafter"/>
</dbReference>
<dbReference type="AlphaFoldDB" id="A0A176JUS6"/>
<protein>
    <submittedName>
        <fullName evidence="4">Polysaccharide biosynthesis protein</fullName>
    </submittedName>
</protein>
<evidence type="ECO:0000256" key="2">
    <source>
        <dbReference type="PIRSR" id="PIRSR000390-2"/>
    </source>
</evidence>
<feature type="modified residue" description="N6-(pyridoxal phosphate)lysine" evidence="2">
    <location>
        <position position="197"/>
    </location>
</feature>
<keyword evidence="5" id="KW-1185">Reference proteome</keyword>
<dbReference type="SUPFAM" id="SSF53383">
    <property type="entry name" value="PLP-dependent transferases"/>
    <property type="match status" value="1"/>
</dbReference>
<dbReference type="GO" id="GO:0000271">
    <property type="term" value="P:polysaccharide biosynthetic process"/>
    <property type="evidence" value="ECO:0007669"/>
    <property type="project" value="TreeGrafter"/>
</dbReference>
<dbReference type="InterPro" id="IPR015422">
    <property type="entry name" value="PyrdxlP-dep_Trfase_small"/>
</dbReference>
<organism evidence="4 5">
    <name type="scientific">Kosmotoga arenicorallina S304</name>
    <dbReference type="NCBI Taxonomy" id="1453497"/>
    <lineage>
        <taxon>Bacteria</taxon>
        <taxon>Thermotogati</taxon>
        <taxon>Thermotogota</taxon>
        <taxon>Thermotogae</taxon>
        <taxon>Kosmotogales</taxon>
        <taxon>Kosmotogaceae</taxon>
        <taxon>Kosmotoga</taxon>
    </lineage>
</organism>
<dbReference type="Proteomes" id="UP000077339">
    <property type="component" value="Unassembled WGS sequence"/>
</dbReference>
<dbReference type="OrthoDB" id="9810913at2"/>
<dbReference type="Gene3D" id="3.90.1150.10">
    <property type="entry name" value="Aspartate Aminotransferase, domain 1"/>
    <property type="match status" value="1"/>
</dbReference>
<dbReference type="PATRIC" id="fig|1453497.3.peg.1023"/>
<dbReference type="PANTHER" id="PTHR30244">
    <property type="entry name" value="TRANSAMINASE"/>
    <property type="match status" value="1"/>
</dbReference>
<reference evidence="4 5" key="1">
    <citation type="submission" date="2014-02" db="EMBL/GenBank/DDBJ databases">
        <title>Kosmotoga genome sequencing.</title>
        <authorList>
            <person name="Pollo S.M."/>
            <person name="Charchuk R."/>
            <person name="Nesbo C.L."/>
        </authorList>
    </citation>
    <scope>NUCLEOTIDE SEQUENCE [LARGE SCALE GENOMIC DNA]</scope>
    <source>
        <strain evidence="4 5">S304</strain>
    </source>
</reference>
<dbReference type="Pfam" id="PF01041">
    <property type="entry name" value="DegT_DnrJ_EryC1"/>
    <property type="match status" value="1"/>
</dbReference>
<dbReference type="Gene3D" id="3.40.640.10">
    <property type="entry name" value="Type I PLP-dependent aspartate aminotransferase-like (Major domain)"/>
    <property type="match status" value="1"/>
</dbReference>
<comment type="similarity">
    <text evidence="3">Belongs to the DegT/DnrJ/EryC1 family.</text>
</comment>
<dbReference type="GO" id="GO:0030170">
    <property type="term" value="F:pyridoxal phosphate binding"/>
    <property type="evidence" value="ECO:0007669"/>
    <property type="project" value="TreeGrafter"/>
</dbReference>
<evidence type="ECO:0000256" key="1">
    <source>
        <dbReference type="PIRSR" id="PIRSR000390-1"/>
    </source>
</evidence>
<comment type="caution">
    <text evidence="4">The sequence shown here is derived from an EMBL/GenBank/DDBJ whole genome shotgun (WGS) entry which is preliminary data.</text>
</comment>
<evidence type="ECO:0000313" key="5">
    <source>
        <dbReference type="Proteomes" id="UP000077339"/>
    </source>
</evidence>
<keyword evidence="2 3" id="KW-0663">Pyridoxal phosphate</keyword>
<dbReference type="InterPro" id="IPR015424">
    <property type="entry name" value="PyrdxlP-dep_Trfase"/>
</dbReference>
<accession>A0A176JUS6</accession>
<gene>
    <name evidence="4" type="ORF">AT15_05150</name>
</gene>
<dbReference type="EMBL" id="JFHK01000028">
    <property type="protein sequence ID" value="OAA27208.1"/>
    <property type="molecule type" value="Genomic_DNA"/>
</dbReference>
<evidence type="ECO:0000256" key="3">
    <source>
        <dbReference type="RuleBase" id="RU004508"/>
    </source>
</evidence>
<proteinExistence type="inferred from homology"/>
<dbReference type="PIRSF" id="PIRSF000390">
    <property type="entry name" value="PLP_StrS"/>
    <property type="match status" value="1"/>
</dbReference>
<feature type="active site" description="Proton acceptor" evidence="1">
    <location>
        <position position="197"/>
    </location>
</feature>
<name>A0A176JUS6_9BACT</name>
<dbReference type="STRING" id="1453497.AT15_05150"/>
<dbReference type="CDD" id="cd00616">
    <property type="entry name" value="AHBA_syn"/>
    <property type="match status" value="1"/>
</dbReference>
<dbReference type="RefSeq" id="WP_068348964.1">
    <property type="nucleotide sequence ID" value="NZ_JFHK01000028.1"/>
</dbReference>
<evidence type="ECO:0000313" key="4">
    <source>
        <dbReference type="EMBL" id="OAA27208.1"/>
    </source>
</evidence>
<dbReference type="InterPro" id="IPR000653">
    <property type="entry name" value="DegT/StrS_aminotransferase"/>
</dbReference>
<dbReference type="PANTHER" id="PTHR30244:SF39">
    <property type="entry name" value="BLR3650 PROTEIN"/>
    <property type="match status" value="1"/>
</dbReference>
<sequence>MFVPLSKPYISAEEIEAVVEVMKSGILSIGERVKAFEESIASFVGTRYAVAVNSGTSALHLILSASGFGEKQKMLTSSFTFISSANVALYNGGIPVFADIEEKTLNISPETLQEALERYSKKGLITDRLELKPFVPEMLMGVDIFGHPMDWDNIMKICDEFGIKIVEDSCEALGSAYKGKKLGTFGIAGAFAFYPNKQITTGEGGIIVTNDEEIAKRAKSMRNQGRGEAEEWLEHIQIGYNYRLDEVSAAIGVEQMRKIEEILSKRSGAAEYYSTLFEKLDGIESPSVEDYTTSMGWFVYVVKLDPSIDRDRVIDYLREHGIQSRDYFRPVHLQPFYKKLFGYKEGFLPVTEAISKRTLAIPFYTSITKDEQDFVVYHLQKAIEKFGR</sequence>
<dbReference type="InterPro" id="IPR015421">
    <property type="entry name" value="PyrdxlP-dep_Trfase_major"/>
</dbReference>